<evidence type="ECO:0000313" key="3">
    <source>
        <dbReference type="Proteomes" id="UP000256964"/>
    </source>
</evidence>
<dbReference type="EMBL" id="KZ857453">
    <property type="protein sequence ID" value="RDX44199.1"/>
    <property type="molecule type" value="Genomic_DNA"/>
</dbReference>
<dbReference type="OrthoDB" id="2765481at2759"/>
<sequence>MSFIAYHHGVSKAHHNPRASLAPSNEDQSHLSYASYQLLSKYFDEVSRYPSDEEIHELVDRIRKIGCTWATFKKVRRYFRRKRNKAVWPLKEGPGVKQVEAGPAVAESAPVVEAATEGQSARRALRAENLEADISSKHLRVRAVSQSPLATITNVVGRTTRRPSRPQRSCPPSRSTVQALSHSPRPPKQGDEEIPFIPNPFPVDSARSVEPEPGSSSTLRTPTYAREQGSHADEDNVNIAPRLQDDLAALLAGALQCATASNAAPPKTFKDLGRLFEQQTASVELLAGICTGLGFASSDVPRD</sequence>
<dbReference type="AlphaFoldDB" id="A0A371CV87"/>
<feature type="compositionally biased region" description="Low complexity" evidence="1">
    <location>
        <begin position="166"/>
        <end position="176"/>
    </location>
</feature>
<reference evidence="2 3" key="1">
    <citation type="journal article" date="2018" name="Biotechnol. Biofuels">
        <title>Integrative visual omics of the white-rot fungus Polyporus brumalis exposes the biotechnological potential of its oxidative enzymes for delignifying raw plant biomass.</title>
        <authorList>
            <person name="Miyauchi S."/>
            <person name="Rancon A."/>
            <person name="Drula E."/>
            <person name="Hage H."/>
            <person name="Chaduli D."/>
            <person name="Favel A."/>
            <person name="Grisel S."/>
            <person name="Henrissat B."/>
            <person name="Herpoel-Gimbert I."/>
            <person name="Ruiz-Duenas F.J."/>
            <person name="Chevret D."/>
            <person name="Hainaut M."/>
            <person name="Lin J."/>
            <person name="Wang M."/>
            <person name="Pangilinan J."/>
            <person name="Lipzen A."/>
            <person name="Lesage-Meessen L."/>
            <person name="Navarro D."/>
            <person name="Riley R."/>
            <person name="Grigoriev I.V."/>
            <person name="Zhou S."/>
            <person name="Raouche S."/>
            <person name="Rosso M.N."/>
        </authorList>
    </citation>
    <scope>NUCLEOTIDE SEQUENCE [LARGE SCALE GENOMIC DNA]</scope>
    <source>
        <strain evidence="2 3">BRFM 1820</strain>
    </source>
</reference>
<gene>
    <name evidence="2" type="ORF">OH76DRAFT_1409307</name>
</gene>
<evidence type="ECO:0000256" key="1">
    <source>
        <dbReference type="SAM" id="MobiDB-lite"/>
    </source>
</evidence>
<organism evidence="2 3">
    <name type="scientific">Lentinus brumalis</name>
    <dbReference type="NCBI Taxonomy" id="2498619"/>
    <lineage>
        <taxon>Eukaryota</taxon>
        <taxon>Fungi</taxon>
        <taxon>Dikarya</taxon>
        <taxon>Basidiomycota</taxon>
        <taxon>Agaricomycotina</taxon>
        <taxon>Agaricomycetes</taxon>
        <taxon>Polyporales</taxon>
        <taxon>Polyporaceae</taxon>
        <taxon>Lentinus</taxon>
    </lineage>
</organism>
<dbReference type="Proteomes" id="UP000256964">
    <property type="component" value="Unassembled WGS sequence"/>
</dbReference>
<name>A0A371CV87_9APHY</name>
<keyword evidence="3" id="KW-1185">Reference proteome</keyword>
<evidence type="ECO:0000313" key="2">
    <source>
        <dbReference type="EMBL" id="RDX44199.1"/>
    </source>
</evidence>
<feature type="region of interest" description="Disordered" evidence="1">
    <location>
        <begin position="153"/>
        <end position="234"/>
    </location>
</feature>
<accession>A0A371CV87</accession>
<protein>
    <submittedName>
        <fullName evidence="2">Uncharacterized protein</fullName>
    </submittedName>
</protein>
<proteinExistence type="predicted"/>